<feature type="domain" description="PilZ" evidence="1">
    <location>
        <begin position="14"/>
        <end position="85"/>
    </location>
</feature>
<name>A0A2W4ZHB7_9SPHN</name>
<protein>
    <submittedName>
        <fullName evidence="2">PilZ domain-containing protein</fullName>
    </submittedName>
</protein>
<dbReference type="SUPFAM" id="SSF141371">
    <property type="entry name" value="PilZ domain-like"/>
    <property type="match status" value="1"/>
</dbReference>
<reference evidence="2 3" key="1">
    <citation type="submission" date="2017-08" db="EMBL/GenBank/DDBJ databases">
        <title>Infants hospitalized years apart are colonized by the same room-sourced microbial strains.</title>
        <authorList>
            <person name="Brooks B."/>
            <person name="Olm M.R."/>
            <person name="Firek B.A."/>
            <person name="Baker R."/>
            <person name="Thomas B.C."/>
            <person name="Morowitz M.J."/>
            <person name="Banfield J.F."/>
        </authorList>
    </citation>
    <scope>NUCLEOTIDE SEQUENCE [LARGE SCALE GENOMIC DNA]</scope>
    <source>
        <strain evidence="2">S2_018_000_R3_110</strain>
    </source>
</reference>
<evidence type="ECO:0000313" key="2">
    <source>
        <dbReference type="EMBL" id="PZO80012.1"/>
    </source>
</evidence>
<dbReference type="GO" id="GO:0035438">
    <property type="term" value="F:cyclic-di-GMP binding"/>
    <property type="evidence" value="ECO:0007669"/>
    <property type="project" value="InterPro"/>
</dbReference>
<gene>
    <name evidence="2" type="ORF">DI632_03650</name>
</gene>
<comment type="caution">
    <text evidence="2">The sequence shown here is derived from an EMBL/GenBank/DDBJ whole genome shotgun (WGS) entry which is preliminary data.</text>
</comment>
<evidence type="ECO:0000259" key="1">
    <source>
        <dbReference type="Pfam" id="PF07238"/>
    </source>
</evidence>
<dbReference type="Proteomes" id="UP000248614">
    <property type="component" value="Unassembled WGS sequence"/>
</dbReference>
<dbReference type="InterPro" id="IPR009875">
    <property type="entry name" value="PilZ_domain"/>
</dbReference>
<evidence type="ECO:0000313" key="3">
    <source>
        <dbReference type="Proteomes" id="UP000248614"/>
    </source>
</evidence>
<dbReference type="Pfam" id="PF07238">
    <property type="entry name" value="PilZ"/>
    <property type="match status" value="1"/>
</dbReference>
<accession>A0A2W4ZHB7</accession>
<dbReference type="Gene3D" id="2.40.10.220">
    <property type="entry name" value="predicted glycosyltransferase like domains"/>
    <property type="match status" value="1"/>
</dbReference>
<proteinExistence type="predicted"/>
<dbReference type="EMBL" id="QFNF01000005">
    <property type="protein sequence ID" value="PZO80012.1"/>
    <property type="molecule type" value="Genomic_DNA"/>
</dbReference>
<organism evidence="2 3">
    <name type="scientific">Sphingomonas hengshuiensis</name>
    <dbReference type="NCBI Taxonomy" id="1609977"/>
    <lineage>
        <taxon>Bacteria</taxon>
        <taxon>Pseudomonadati</taxon>
        <taxon>Pseudomonadota</taxon>
        <taxon>Alphaproteobacteria</taxon>
        <taxon>Sphingomonadales</taxon>
        <taxon>Sphingomonadaceae</taxon>
        <taxon>Sphingomonas</taxon>
    </lineage>
</organism>
<dbReference type="AlphaFoldDB" id="A0A2W4ZHB7"/>
<sequence>MSDSPSDPFPPRSRRDSVILHARIEAVDQVVEARVRNLSESGACIDDPAGLPPEGRVLVTMGTLHHIEGRVRWSHDGRAGLHFPSDRIDIAAARRPRGALAATPQNRAGWLANIQSPYRRGND</sequence>